<evidence type="ECO:0000313" key="8">
    <source>
        <dbReference type="Proteomes" id="UP000553957"/>
    </source>
</evidence>
<dbReference type="InterPro" id="IPR023213">
    <property type="entry name" value="CAT-like_dom_sf"/>
</dbReference>
<dbReference type="FunFam" id="2.30.38.10:FF:000001">
    <property type="entry name" value="Non-ribosomal peptide synthetase PvdI"/>
    <property type="match status" value="1"/>
</dbReference>
<dbReference type="Pfam" id="PF00550">
    <property type="entry name" value="PP-binding"/>
    <property type="match status" value="2"/>
</dbReference>
<dbReference type="FunFam" id="3.30.300.30:FF:000010">
    <property type="entry name" value="Enterobactin synthetase component F"/>
    <property type="match status" value="1"/>
</dbReference>
<evidence type="ECO:0000313" key="5">
    <source>
        <dbReference type="EMBL" id="MBB6571211.1"/>
    </source>
</evidence>
<dbReference type="EMBL" id="JABJRC010000006">
    <property type="protein sequence ID" value="NOL43382.1"/>
    <property type="molecule type" value="Genomic_DNA"/>
</dbReference>
<dbReference type="InterPro" id="IPR045851">
    <property type="entry name" value="AMP-bd_C_sf"/>
</dbReference>
<protein>
    <submittedName>
        <fullName evidence="6">Amino acid adenylation domain-containing protein</fullName>
    </submittedName>
</protein>
<evidence type="ECO:0000313" key="7">
    <source>
        <dbReference type="Proteomes" id="UP000534306"/>
    </source>
</evidence>
<dbReference type="InterPro" id="IPR020845">
    <property type="entry name" value="AMP-binding_CS"/>
</dbReference>
<dbReference type="InterPro" id="IPR001031">
    <property type="entry name" value="Thioesterase"/>
</dbReference>
<dbReference type="Gene3D" id="2.30.38.10">
    <property type="entry name" value="Luciferase, Domain 3"/>
    <property type="match status" value="1"/>
</dbReference>
<keyword evidence="3" id="KW-0597">Phosphoprotein</keyword>
<dbReference type="InterPro" id="IPR029058">
    <property type="entry name" value="AB_hydrolase_fold"/>
</dbReference>
<dbReference type="InterPro" id="IPR036736">
    <property type="entry name" value="ACP-like_sf"/>
</dbReference>
<name>A0A7Y4P0P9_9ACTN</name>
<dbReference type="NCBIfam" id="TIGR01733">
    <property type="entry name" value="AA-adenyl-dom"/>
    <property type="match status" value="2"/>
</dbReference>
<dbReference type="Gene3D" id="3.30.300.30">
    <property type="match status" value="2"/>
</dbReference>
<gene>
    <name evidence="5" type="ORF">HNR71_006848</name>
    <name evidence="6" type="ORF">HPO96_24360</name>
</gene>
<dbReference type="Gene3D" id="3.40.50.12780">
    <property type="entry name" value="N-terminal domain of ligase-like"/>
    <property type="match status" value="1"/>
</dbReference>
<dbReference type="PANTHER" id="PTHR45527:SF1">
    <property type="entry name" value="FATTY ACID SYNTHASE"/>
    <property type="match status" value="1"/>
</dbReference>
<dbReference type="GO" id="GO:0003824">
    <property type="term" value="F:catalytic activity"/>
    <property type="evidence" value="ECO:0007669"/>
    <property type="project" value="InterPro"/>
</dbReference>
<dbReference type="SUPFAM" id="SSF52777">
    <property type="entry name" value="CoA-dependent acyltransferases"/>
    <property type="match status" value="6"/>
</dbReference>
<evidence type="ECO:0000256" key="2">
    <source>
        <dbReference type="ARBA" id="ARBA00022450"/>
    </source>
</evidence>
<organism evidence="6 7">
    <name type="scientific">Kribbella sandramycini</name>
    <dbReference type="NCBI Taxonomy" id="60450"/>
    <lineage>
        <taxon>Bacteria</taxon>
        <taxon>Bacillati</taxon>
        <taxon>Actinomycetota</taxon>
        <taxon>Actinomycetes</taxon>
        <taxon>Propionibacteriales</taxon>
        <taxon>Kribbellaceae</taxon>
        <taxon>Kribbella</taxon>
    </lineage>
</organism>
<dbReference type="InterPro" id="IPR025110">
    <property type="entry name" value="AMP-bd_C"/>
</dbReference>
<dbReference type="InterPro" id="IPR000873">
    <property type="entry name" value="AMP-dep_synth/lig_dom"/>
</dbReference>
<dbReference type="Gene3D" id="3.30.559.30">
    <property type="entry name" value="Nonribosomal peptide synthetase, condensation domain"/>
    <property type="match status" value="3"/>
</dbReference>
<evidence type="ECO:0000256" key="3">
    <source>
        <dbReference type="ARBA" id="ARBA00022553"/>
    </source>
</evidence>
<dbReference type="PROSITE" id="PS00012">
    <property type="entry name" value="PHOSPHOPANTETHEINE"/>
    <property type="match status" value="2"/>
</dbReference>
<dbReference type="Pfam" id="PF13193">
    <property type="entry name" value="AMP-binding_C"/>
    <property type="match status" value="2"/>
</dbReference>
<dbReference type="Gene3D" id="1.10.1200.10">
    <property type="entry name" value="ACP-like"/>
    <property type="match status" value="1"/>
</dbReference>
<keyword evidence="7" id="KW-1185">Reference proteome</keyword>
<evidence type="ECO:0000259" key="4">
    <source>
        <dbReference type="PROSITE" id="PS50075"/>
    </source>
</evidence>
<feature type="domain" description="Carrier" evidence="4">
    <location>
        <begin position="888"/>
        <end position="964"/>
    </location>
</feature>
<accession>A0A7Y4P0P9</accession>
<dbReference type="Gene3D" id="3.30.559.10">
    <property type="entry name" value="Chloramphenicol acetyltransferase-like domain"/>
    <property type="match status" value="3"/>
</dbReference>
<dbReference type="GO" id="GO:0031177">
    <property type="term" value="F:phosphopantetheine binding"/>
    <property type="evidence" value="ECO:0007669"/>
    <property type="project" value="InterPro"/>
</dbReference>
<dbReference type="GO" id="GO:0044550">
    <property type="term" value="P:secondary metabolite biosynthetic process"/>
    <property type="evidence" value="ECO:0007669"/>
    <property type="project" value="TreeGrafter"/>
</dbReference>
<dbReference type="InterPro" id="IPR006162">
    <property type="entry name" value="Ppantetheine_attach_site"/>
</dbReference>
<dbReference type="InterPro" id="IPR001242">
    <property type="entry name" value="Condensation_dom"/>
</dbReference>
<feature type="domain" description="Carrier" evidence="4">
    <location>
        <begin position="2723"/>
        <end position="2801"/>
    </location>
</feature>
<dbReference type="Gene3D" id="3.40.50.980">
    <property type="match status" value="2"/>
</dbReference>
<comment type="cofactor">
    <cofactor evidence="1">
        <name>pantetheine 4'-phosphate</name>
        <dbReference type="ChEBI" id="CHEBI:47942"/>
    </cofactor>
</comment>
<sequence length="3059" mass="330007">MSTSQRGNWVARNLAPESSVFCAGQLIWLNGPIDPVAFAAAVSAAFAETDALRVRFGDEDGVPFQYVDPAATLATEIVDTSYGDDRIRALARGQLVTAPATTAEPATSSTLVRRSDEGWAWILITNILLVDGYSISLFIRRVAELYSGDPAPDRWFGSLQDLTHEAGTAADLTYWNEILGIETAGPADDLSEVFVSSSRPVAVPIPDDAYPRIQQLARTARVTWTDALIALWGVYTALAESRDYVAVRVPLMLRDDREALKTPSAISRAIPVVTTISPYDTVEGVLRVVADQLKTSRRHTAVEDHQIARSWPGGQASYLTLPTINIRLFDSTASLGASETISTGPVGSLDLAIYRTPSTGIRLELSTGSATGEPAVHADQFGRFLDTVLDGSKTLYELITPDTSSQPQGETVEVPRATVDELLRRQIAASPDAVAIVTADGALTYAEFDARVNAFATDLVERGVQVGDRVAITMPRSADLVVALAGVLRAGAAYVPIDPAYPADRIQHILDVAAPAVVITEVPDASAETAPMLKRPLNDLDAAVVIFTSGTTGNPKGVTLSHRALVNRLTWGRQLLGYGPDDVALAKSGLGFVDAVTELFGPLIAGTRIVVVPTETAQDPADLLETISRHGVTHLLTVPSLADVLVRHDAPLPTLKHWISSGEPLTPATANSMQSAAPQAELHNFYGSTEVTGDATAGQLQIGAPVANTTAHVLDSWLRPVPAGTTGELYLGGVQLADGYVADPALTAQRFVANDNGMRLYRTGDLARWGSEGQLEYLGRSDDQVKIRGYRIEPAEIRAVLEQHRAVSGAAVVALEHPAGGKFLAAYVTGDAVPTDELRTHVAQSLPDYMVPTTYTQLDRFPVTPNGKLDRRALPEPDLTAGITAGRAPQTQAELTLAGIFRDVLHLDADLSVDSDFFRLGGHSLLAARVVARANALLGSALTLRDVFDHPRISALARIADTGSGAAEVSGPRIGELPRPGVLPVSYGQQSLWFTEQIAGRSIYRTEIVLQAAEQLDLDALATAVRRVVTRHEILRTILVPDEESSSLRQVIHPEPDADAKVLEVENVESGTLTDKIAQVAALPLDFTSEFGLKFHLLRHADGDVLIAYGHHIVTDADSFGTLIQELNKFYVEAATGNPSALAPLPTQYADFALWQRHVLGSRKDPESRYQSDLRYWRDTLSELPTETVLPLDQPRDRTDERTIRPAATSLTSDETAAVDEFLVEHKATPLQALIAAFSLALWDEGAGDAVPIGTPASLRDVPELQDLIGYFVNTVVVRADIDADAGFAQTLLRCRDRMLEAADHKLVPFEHVVEAVNPPRQVGISPLFQVMAAYVDRGGDAASPLSNYVSTTAGGPLAAQPALFDLVSSIERLGSGAFGMNLNAARELFSAETTTRLLRNTARFLVLGAQHPDVTVKQLAQIVRAGDGLDHAGGGRRFQLPLADFDISAAPVWRAAIDHVSRALSGNLQLAIRDDGTGELVGETSNPELLDAVREKLTELVTAYQANIPMVVTAARTATEYSDDELTAIVDDPFWEDWVDELADATDTVLRQRGDAAASSGTADRAAATVAGTSLRSVVLTAVAKALAEIADGDLLVELYESDSPGFPVLLDDGDVLGLSPERATEYAVLAGHARFSRFFDDVPAPRIRVGIFRSEAELLPEPADDGLDVQVLIAANAVRVGVASASTVDVDASALAAAIAEEISEAGVPAPGRERRAAFTLRRADRVTLTPGEEESIRARYGRDAQILPLAPLQRGLFYHLLRSQESDDHNTYVSQITRRLAGALDPERMTAAITGVMNRYPNLRAAFVPPGDVQVIPAGVVVPVRVVRSDEWGGDTEQFLAAERGEPFDFETPPLIRFTLLEHGHETWTLVMSFEHILLDGWSINSLLAEILNSYGDPGYGDRVPPASFRSYLDWVDDQDPRAAYRAWDDYLAELTGPTLLCPDFVDRGDAQGAMGELTLDLTPAEAATVFQAARDAKVTAGTLLQTAWGITLSRLVGSNDVVFGNTVSGRPPALADADRIIGLLFNTVPMRVSLPPFATNRELLAQVQSELLGVIDHPQATLTQIQTNAGVPVLFDTLFVVQNMPLAKTGGKETGGLEVVGAKVDDATHYPVTFAVDPEERDGAATVHVRLSYRRDVFEPSAAELLLQRYVQVLVGLTGRLDEPVGMLSALLPDETDPHTGIPADLVREIEPVTVAELLHRQVQVSASETALVAGDRRFTFSEFAAEVNRYARLLLEEGVRPEHRVALLLPRDERTVIAMFAVFALGAAYVPVDCELPDERINYMVEVAEPTVTLTTDRDVDRITGAAGQVLNLDTATILDRLAQTAADPITDAERGGPVALDNLAYIIFTSGTTGRPKGVAVGYRGLTNMYVNHVEKIFDRVVDHQLGRRMKIAHTTSFSFDASWEQLFWLLNGHEVHVIDEEMRRDHQRLLAHYDEVCMDGFDVTPSYGQLLVEEGLLDRDRPAGRSVASDAPGVVFVSLGGEAVPDRLWQQLRDAPGVESYNLYGPTEYTINALGADLADSTASSVGTPIFNTRAYILDENLQPALPGVAGELYLAGEGTARGYWGQAAMTAERFVACPWEPAERMYRTGDLARWNDDGMIDYLGRADEQIKIRGYRIEPDEIRDVVQEFPGVTRAEVVAFEHSTGLQLAAYYSTATDADLTEPLRNHLAKFLPDYMVPAALVVVDSFPLTPTGKLDRRALPAPDVAASGVSAGRALESETELAVAAIFRAVLDLDEGLELGAGNDFFRLGGHSLAAMRLASQLNRTFPANIAMRDVITASTIGELSSVIDRKLHPDADPDVAISAIATRLVPSLNGRTVFCAHPKFGASFMYGELAKYLPDGVGLVGIDDPAIAGLEIEFDDLDDLASTYADVIQGLQPDGPYELVGWSYGAHIMYAVARQLLGRGERVESLVIVDAMPAGAENEAERLERPGTAESMRDEMLKAFGQEAYDALLADARQLKAVETAGLRCDVLTAEPTRGTLAIRTLVVASSATHGARVAELGREDALGWEGYLTNYSFFVAADEDHQSILEPDSGIPKWGPLLTELLLR</sequence>
<dbReference type="EMBL" id="JACHKF010000001">
    <property type="protein sequence ID" value="MBB6571211.1"/>
    <property type="molecule type" value="Genomic_DNA"/>
</dbReference>
<dbReference type="GO" id="GO:0043041">
    <property type="term" value="P:amino acid activation for nonribosomal peptide biosynthetic process"/>
    <property type="evidence" value="ECO:0007669"/>
    <property type="project" value="TreeGrafter"/>
</dbReference>
<dbReference type="RefSeq" id="WP_171676335.1">
    <property type="nucleotide sequence ID" value="NZ_BAAAGT010000015.1"/>
</dbReference>
<dbReference type="PROSITE" id="PS00455">
    <property type="entry name" value="AMP_BINDING"/>
    <property type="match status" value="2"/>
</dbReference>
<evidence type="ECO:0000313" key="6">
    <source>
        <dbReference type="EMBL" id="NOL43382.1"/>
    </source>
</evidence>
<dbReference type="Pfam" id="PF00975">
    <property type="entry name" value="Thioesterase"/>
    <property type="match status" value="1"/>
</dbReference>
<dbReference type="PROSITE" id="PS50075">
    <property type="entry name" value="CARRIER"/>
    <property type="match status" value="2"/>
</dbReference>
<dbReference type="InterPro" id="IPR009081">
    <property type="entry name" value="PP-bd_ACP"/>
</dbReference>
<dbReference type="GO" id="GO:0005737">
    <property type="term" value="C:cytoplasm"/>
    <property type="evidence" value="ECO:0007669"/>
    <property type="project" value="TreeGrafter"/>
</dbReference>
<comment type="caution">
    <text evidence="6">The sequence shown here is derived from an EMBL/GenBank/DDBJ whole genome shotgun (WGS) entry which is preliminary data.</text>
</comment>
<dbReference type="InterPro" id="IPR042099">
    <property type="entry name" value="ANL_N_sf"/>
</dbReference>
<dbReference type="PANTHER" id="PTHR45527">
    <property type="entry name" value="NONRIBOSOMAL PEPTIDE SYNTHETASE"/>
    <property type="match status" value="1"/>
</dbReference>
<dbReference type="Gene3D" id="3.40.50.1820">
    <property type="entry name" value="alpha/beta hydrolase"/>
    <property type="match status" value="1"/>
</dbReference>
<evidence type="ECO:0000256" key="1">
    <source>
        <dbReference type="ARBA" id="ARBA00001957"/>
    </source>
</evidence>
<dbReference type="Pfam" id="PF00668">
    <property type="entry name" value="Condensation"/>
    <property type="match status" value="3"/>
</dbReference>
<dbReference type="InterPro" id="IPR010071">
    <property type="entry name" value="AA_adenyl_dom"/>
</dbReference>
<proteinExistence type="predicted"/>
<dbReference type="SUPFAM" id="SSF56801">
    <property type="entry name" value="Acetyl-CoA synthetase-like"/>
    <property type="match status" value="2"/>
</dbReference>
<dbReference type="GO" id="GO:0008610">
    <property type="term" value="P:lipid biosynthetic process"/>
    <property type="evidence" value="ECO:0007669"/>
    <property type="project" value="UniProtKB-ARBA"/>
</dbReference>
<reference evidence="6 7" key="1">
    <citation type="submission" date="2020-05" db="EMBL/GenBank/DDBJ databases">
        <title>Genome sequence of Kribbella sandramycini ATCC 39419.</title>
        <authorList>
            <person name="Maclea K.S."/>
            <person name="Fair J.L."/>
        </authorList>
    </citation>
    <scope>NUCLEOTIDE SEQUENCE [LARGE SCALE GENOMIC DNA]</scope>
    <source>
        <strain evidence="6 7">ATCC 39419</strain>
    </source>
</reference>
<dbReference type="InterPro" id="IPR020806">
    <property type="entry name" value="PKS_PP-bd"/>
</dbReference>
<dbReference type="CDD" id="cd05930">
    <property type="entry name" value="A_NRPS"/>
    <property type="match status" value="2"/>
</dbReference>
<dbReference type="Pfam" id="PF00501">
    <property type="entry name" value="AMP-binding"/>
    <property type="match status" value="2"/>
</dbReference>
<dbReference type="SUPFAM" id="SSF47336">
    <property type="entry name" value="ACP-like"/>
    <property type="match status" value="2"/>
</dbReference>
<reference evidence="5 8" key="2">
    <citation type="submission" date="2020-08" db="EMBL/GenBank/DDBJ databases">
        <title>Sequencing the genomes of 1000 actinobacteria strains.</title>
        <authorList>
            <person name="Klenk H.-P."/>
        </authorList>
    </citation>
    <scope>NUCLEOTIDE SEQUENCE [LARGE SCALE GENOMIC DNA]</scope>
    <source>
        <strain evidence="5 8">DSM 15626</strain>
    </source>
</reference>
<keyword evidence="2" id="KW-0596">Phosphopantetheine</keyword>
<dbReference type="SUPFAM" id="SSF53474">
    <property type="entry name" value="alpha/beta-Hydrolases"/>
    <property type="match status" value="1"/>
</dbReference>
<dbReference type="Proteomes" id="UP000534306">
    <property type="component" value="Unassembled WGS sequence"/>
</dbReference>
<dbReference type="Proteomes" id="UP000553957">
    <property type="component" value="Unassembled WGS sequence"/>
</dbReference>
<dbReference type="SMART" id="SM00823">
    <property type="entry name" value="PKS_PP"/>
    <property type="match status" value="2"/>
</dbReference>